<reference evidence="1 2" key="2">
    <citation type="journal article" date="2014" name="Int. J. Syst. Evol. Microbiol.">
        <title>Methanobacterium paludis sp. nov. and a novel strain of Methanobacterium lacus isolated from northern peatlands.</title>
        <authorList>
            <person name="Cadillo-Quiroz H."/>
            <person name="Brauer S.L."/>
            <person name="Goodson N."/>
            <person name="Yavitt J.B."/>
            <person name="Zinder S.H."/>
        </authorList>
    </citation>
    <scope>NUCLEOTIDE SEQUENCE [LARGE SCALE GENOMIC DNA]</scope>
    <source>
        <strain evidence="1 2">AL-21</strain>
    </source>
</reference>
<dbReference type="RefSeq" id="WP_013645539.1">
    <property type="nucleotide sequence ID" value="NC_015216.1"/>
</dbReference>
<accession>F0TB42</accession>
<sequence>MFGVVASAFSGFATIYAASNNHKDITTGMHIDINDHGPNQIIDITSYEGDSSKIKAEVWWNCYGGTTDPFTNVYMTIYDKTGRVVCTEVKESNIIGNCYFDVPDNLASGNYEIKFSASGDSSTGQNIYRAETWANLVVCDPVRGNPNAANGNLNVNAGNIIQGQKLSASANFVNSTRMANYKNQTPDKNSDLGYIDYVVVDDKNNIVMRGCGTLKLSNNQIISDSDLNTANLQPGTYHLQSQIQLNSFIKPINTEQTFNVYSKNSSLSVSNESTLNVTKGNDAQVVAWINNDGLANISNKTAPKASVTFTVFDQNYNVITGDTFPATLVNGHYVAYMDWNTANFKPGTYKVHMAVNGNPYLSDCDSWTTITINPE</sequence>
<dbReference type="HOGENOM" id="CLU_736958_0_0_2"/>
<name>F0TB42_METLA</name>
<proteinExistence type="predicted"/>
<dbReference type="GeneID" id="10278428"/>
<keyword evidence="2" id="KW-1185">Reference proteome</keyword>
<reference evidence="2" key="1">
    <citation type="submission" date="2011-02" db="EMBL/GenBank/DDBJ databases">
        <title>Complete sequence of Methanobacterium sp. AL-21.</title>
        <authorList>
            <consortium name="US DOE Joint Genome Institute"/>
            <person name="Lucas S."/>
            <person name="Copeland A."/>
            <person name="Lapidus A."/>
            <person name="Cheng J.-F."/>
            <person name="Goodwin L."/>
            <person name="Pitluck S."/>
            <person name="Chertkov O."/>
            <person name="Detter J.C."/>
            <person name="Han C."/>
            <person name="Tapia R."/>
            <person name="Land M."/>
            <person name="Hauser L."/>
            <person name="Kyrpides N."/>
            <person name="Ivanova N."/>
            <person name="Mikhailova N."/>
            <person name="Pagani I."/>
            <person name="Cadillo-Quiroz H."/>
            <person name="Imachi H."/>
            <person name="Zinder S."/>
            <person name="Liu W."/>
            <person name="Woyke T."/>
        </authorList>
    </citation>
    <scope>NUCLEOTIDE SEQUENCE [LARGE SCALE GENOMIC DNA]</scope>
    <source>
        <strain evidence="2">AL-21</strain>
    </source>
</reference>
<protein>
    <submittedName>
        <fullName evidence="1">Uncharacterized protein</fullName>
    </submittedName>
</protein>
<dbReference type="KEGG" id="mel:Metbo_1968"/>
<gene>
    <name evidence="1" type="ordered locus">Metbo_1968</name>
</gene>
<dbReference type="AlphaFoldDB" id="F0TB42"/>
<evidence type="ECO:0000313" key="2">
    <source>
        <dbReference type="Proteomes" id="UP000007490"/>
    </source>
</evidence>
<dbReference type="STRING" id="877455.Metbo_1968"/>
<organism evidence="1 2">
    <name type="scientific">Methanobacterium lacus (strain AL-21)</name>
    <dbReference type="NCBI Taxonomy" id="877455"/>
    <lineage>
        <taxon>Archaea</taxon>
        <taxon>Methanobacteriati</taxon>
        <taxon>Methanobacteriota</taxon>
        <taxon>Methanomada group</taxon>
        <taxon>Methanobacteria</taxon>
        <taxon>Methanobacteriales</taxon>
        <taxon>Methanobacteriaceae</taxon>
        <taxon>Methanobacterium</taxon>
    </lineage>
</organism>
<evidence type="ECO:0000313" key="1">
    <source>
        <dbReference type="EMBL" id="ADZ10188.1"/>
    </source>
</evidence>
<dbReference type="EMBL" id="CP002551">
    <property type="protein sequence ID" value="ADZ10188.1"/>
    <property type="molecule type" value="Genomic_DNA"/>
</dbReference>
<dbReference type="Proteomes" id="UP000007490">
    <property type="component" value="Chromosome"/>
</dbReference>